<dbReference type="Proteomes" id="UP000298656">
    <property type="component" value="Chromosome 2"/>
</dbReference>
<keyword evidence="5" id="KW-0143">Chaperone</keyword>
<dbReference type="RefSeq" id="WP_137334990.1">
    <property type="nucleotide sequence ID" value="NZ_CP040078.1"/>
</dbReference>
<comment type="similarity">
    <text evidence="2">Belongs to the periplasmic pilus chaperone family.</text>
</comment>
<evidence type="ECO:0000313" key="8">
    <source>
        <dbReference type="EMBL" id="QCP52217.1"/>
    </source>
</evidence>
<reference evidence="8 9" key="1">
    <citation type="submission" date="2019-05" db="EMBL/GenBank/DDBJ databases">
        <title>Burkholderia sp. DHOD12, isolated from subtropical forest soil.</title>
        <authorList>
            <person name="Gao Z.-H."/>
            <person name="Qiu L.-H."/>
        </authorList>
    </citation>
    <scope>NUCLEOTIDE SEQUENCE [LARGE SCALE GENOMIC DNA]</scope>
    <source>
        <strain evidence="8 9">DHOD12</strain>
    </source>
</reference>
<dbReference type="KEGG" id="tvl:FAZ95_23850"/>
<evidence type="ECO:0000256" key="2">
    <source>
        <dbReference type="ARBA" id="ARBA00007399"/>
    </source>
</evidence>
<dbReference type="AlphaFoldDB" id="A0A4P8IVG7"/>
<keyword evidence="4" id="KW-0574">Periplasm</keyword>
<evidence type="ECO:0000256" key="5">
    <source>
        <dbReference type="ARBA" id="ARBA00023186"/>
    </source>
</evidence>
<gene>
    <name evidence="8" type="ORF">FAZ95_23850</name>
</gene>
<dbReference type="InterPro" id="IPR013783">
    <property type="entry name" value="Ig-like_fold"/>
</dbReference>
<dbReference type="PRINTS" id="PR00969">
    <property type="entry name" value="CHAPERONPILI"/>
</dbReference>
<feature type="signal peptide" evidence="6">
    <location>
        <begin position="1"/>
        <end position="31"/>
    </location>
</feature>
<dbReference type="PANTHER" id="PTHR30251">
    <property type="entry name" value="PILUS ASSEMBLY CHAPERONE"/>
    <property type="match status" value="1"/>
</dbReference>
<dbReference type="GO" id="GO:0071555">
    <property type="term" value="P:cell wall organization"/>
    <property type="evidence" value="ECO:0007669"/>
    <property type="project" value="InterPro"/>
</dbReference>
<comment type="subcellular location">
    <subcellularLocation>
        <location evidence="1">Periplasm</location>
    </subcellularLocation>
</comment>
<organism evidence="8 9">
    <name type="scientific">Trinickia violacea</name>
    <dbReference type="NCBI Taxonomy" id="2571746"/>
    <lineage>
        <taxon>Bacteria</taxon>
        <taxon>Pseudomonadati</taxon>
        <taxon>Pseudomonadota</taxon>
        <taxon>Betaproteobacteria</taxon>
        <taxon>Burkholderiales</taxon>
        <taxon>Burkholderiaceae</taxon>
        <taxon>Trinickia</taxon>
    </lineage>
</organism>
<dbReference type="EMBL" id="CP040078">
    <property type="protein sequence ID" value="QCP52217.1"/>
    <property type="molecule type" value="Genomic_DNA"/>
</dbReference>
<evidence type="ECO:0000259" key="7">
    <source>
        <dbReference type="Pfam" id="PF00345"/>
    </source>
</evidence>
<dbReference type="SUPFAM" id="SSF49354">
    <property type="entry name" value="PapD-like"/>
    <property type="match status" value="1"/>
</dbReference>
<feature type="domain" description="Pili assembly chaperone N-terminal" evidence="7">
    <location>
        <begin position="33"/>
        <end position="146"/>
    </location>
</feature>
<keyword evidence="3 6" id="KW-0732">Signal</keyword>
<dbReference type="OrthoDB" id="8585185at2"/>
<dbReference type="SUPFAM" id="SSF49584">
    <property type="entry name" value="Periplasmic chaperone C-domain"/>
    <property type="match status" value="1"/>
</dbReference>
<evidence type="ECO:0000256" key="3">
    <source>
        <dbReference type="ARBA" id="ARBA00022729"/>
    </source>
</evidence>
<evidence type="ECO:0000256" key="1">
    <source>
        <dbReference type="ARBA" id="ARBA00004418"/>
    </source>
</evidence>
<name>A0A4P8IVG7_9BURK</name>
<dbReference type="InterPro" id="IPR036316">
    <property type="entry name" value="Pili_assmbl_chap_C_dom_sf"/>
</dbReference>
<feature type="chain" id="PRO_5020816919" evidence="6">
    <location>
        <begin position="32"/>
        <end position="241"/>
    </location>
</feature>
<evidence type="ECO:0000256" key="4">
    <source>
        <dbReference type="ARBA" id="ARBA00022764"/>
    </source>
</evidence>
<dbReference type="Pfam" id="PF00345">
    <property type="entry name" value="PapD_N"/>
    <property type="match status" value="1"/>
</dbReference>
<accession>A0A4P8IVG7</accession>
<sequence length="241" mass="25691">MIPLKNLPLARLTLGLLAAISVFTMTGPASATGMQPETSVIVLDEGQGETSLNVKNTDAKPALLYSSIENIPEDSEALVVLTPPVVRVEAGDTQLVRFISQAKEPVKTQRLKRVLFEGIPQSEGGGAKIDVTVRQNLPLIVHPKGLAQNREPWTLLKWSTEGGELKVANDSPYVVRLAQKVHLKPANTEVELPRTYILPGESLSVPAAGANAGASTVTLYPATVYGYSVDSYDAPLAAASR</sequence>
<dbReference type="InterPro" id="IPR016147">
    <property type="entry name" value="Pili_assmbl_chaperone_N"/>
</dbReference>
<protein>
    <submittedName>
        <fullName evidence="8">Fimbrial chaperone protein</fullName>
    </submittedName>
</protein>
<evidence type="ECO:0000256" key="6">
    <source>
        <dbReference type="SAM" id="SignalP"/>
    </source>
</evidence>
<dbReference type="GO" id="GO:0030288">
    <property type="term" value="C:outer membrane-bounded periplasmic space"/>
    <property type="evidence" value="ECO:0007669"/>
    <property type="project" value="InterPro"/>
</dbReference>
<keyword evidence="9" id="KW-1185">Reference proteome</keyword>
<dbReference type="Gene3D" id="2.60.40.10">
    <property type="entry name" value="Immunoglobulins"/>
    <property type="match status" value="2"/>
</dbReference>
<dbReference type="InterPro" id="IPR001829">
    <property type="entry name" value="Pili_assmbl_chaperone_bac"/>
</dbReference>
<dbReference type="InterPro" id="IPR050643">
    <property type="entry name" value="Periplasmic_pilus_chap"/>
</dbReference>
<dbReference type="InterPro" id="IPR008962">
    <property type="entry name" value="PapD-like_sf"/>
</dbReference>
<proteinExistence type="inferred from homology"/>
<evidence type="ECO:0000313" key="9">
    <source>
        <dbReference type="Proteomes" id="UP000298656"/>
    </source>
</evidence>
<dbReference type="NCBIfam" id="NF007392">
    <property type="entry name" value="PRK09918.1"/>
    <property type="match status" value="1"/>
</dbReference>
<dbReference type="PANTHER" id="PTHR30251:SF3">
    <property type="entry name" value="FIMBRIAL CHAPARONE PROTEIN"/>
    <property type="match status" value="1"/>
</dbReference>